<dbReference type="KEGG" id="nvi:100678005"/>
<dbReference type="EnsemblMetazoa" id="XM_016982353">
    <property type="protein sequence ID" value="XP_016837842"/>
    <property type="gene ID" value="LOC100678005"/>
</dbReference>
<evidence type="ECO:0000256" key="6">
    <source>
        <dbReference type="SAM" id="MobiDB-lite"/>
    </source>
</evidence>
<feature type="compositionally biased region" description="Pro residues" evidence="6">
    <location>
        <begin position="55"/>
        <end position="69"/>
    </location>
</feature>
<dbReference type="RefSeq" id="XP_003424901.1">
    <property type="nucleotide sequence ID" value="XM_003424853.5"/>
</dbReference>
<keyword evidence="3" id="KW-0862">Zinc</keyword>
<dbReference type="EnsemblMetazoa" id="XM_032596411">
    <property type="protein sequence ID" value="XP_032452302"/>
    <property type="gene ID" value="LOC100678005"/>
</dbReference>
<protein>
    <recommendedName>
        <fullName evidence="7">RanBP2-type domain-containing protein</fullName>
    </recommendedName>
</protein>
<dbReference type="CDD" id="cd14362">
    <property type="entry name" value="CUE_TAB2_TAB3"/>
    <property type="match status" value="1"/>
</dbReference>
<name>A0A7M7GL22_NASVI</name>
<dbReference type="SUPFAM" id="SSF90209">
    <property type="entry name" value="Ran binding protein zinc finger-like"/>
    <property type="match status" value="1"/>
</dbReference>
<dbReference type="PANTHER" id="PTHR46253">
    <property type="entry name" value="TGF-BETA-ACTIVATED KINASE 1 AND MAP3K7-BINDING PROTEIN TAB"/>
    <property type="match status" value="1"/>
</dbReference>
<keyword evidence="9" id="KW-1185">Reference proteome</keyword>
<accession>A0A7M7GL22</accession>
<dbReference type="InterPro" id="IPR041911">
    <property type="entry name" value="TAB2/3_CUE"/>
</dbReference>
<feature type="compositionally biased region" description="Low complexity" evidence="6">
    <location>
        <begin position="233"/>
        <end position="245"/>
    </location>
</feature>
<evidence type="ECO:0000256" key="4">
    <source>
        <dbReference type="ARBA" id="ARBA00023054"/>
    </source>
</evidence>
<evidence type="ECO:0000313" key="9">
    <source>
        <dbReference type="Proteomes" id="UP000002358"/>
    </source>
</evidence>
<dbReference type="Proteomes" id="UP000002358">
    <property type="component" value="Chromosome 2"/>
</dbReference>
<feature type="compositionally biased region" description="Polar residues" evidence="6">
    <location>
        <begin position="311"/>
        <end position="325"/>
    </location>
</feature>
<evidence type="ECO:0000256" key="1">
    <source>
        <dbReference type="ARBA" id="ARBA00022723"/>
    </source>
</evidence>
<sequence>MGECHCSKIAIMQLFHELKQQFPALPDHVVYQCIAQNSYDRESCARSLRASQKSRPPPGAFPPPPPQPDLQPADLPSLPLSFALMSRRSSAEDQPVQEFSQLRWLPAELTPAPRHRAQRPASLDIGGERAAMLKSEASSAPASCVGTGSFFEEAAAAAAAKGKPSFELSVNVTRNPAGNPGLTAPSSLSEPLILSELPPHETVSPDEEESPAAFYQQQQTLLLTDPSSPPPTSTASPPSTRSFTSVSLTLRQPSSEPQAPIDISSQGGSSLTYSSSSLDPRGFQSRLQISIGHGSTGATSARIRPPPVPQRPNSLATGAAHNSSRPPGLPMGPPSQLPRPTTTMSAPTTPSGLPVHSIASAVPSSLPTTPSVALSTNFRPTTSGSPTVVTTIEPTTSVASSRPQPSRSLGAIPRVPKTTSSASVRKETQDDDDIPPEFQAILDQVEDKFKPLVLDQLIRKERMTKALAAEKEKLESIKKEINNLTRLHETEESPKQIERQLRSEIYQLQLECDKLAEEVDRSSADPRVPLGETDEEFYQSIYTGQEFVPLPSSNSVPPPLPSQRPAWEPIPRRIAEPRVEDEEADGPAWICVRCTFGNHPLMSICEECNLPRVVEGAQGETQDIHIRVTRHHNFSPRRTVHNWVV</sequence>
<dbReference type="SMR" id="A0A7M7GL22"/>
<dbReference type="InParanoid" id="A0A7M7GL22"/>
<keyword evidence="2" id="KW-0863">Zinc-finger</keyword>
<feature type="coiled-coil region" evidence="5">
    <location>
        <begin position="460"/>
        <end position="518"/>
    </location>
</feature>
<dbReference type="Gene3D" id="1.10.8.10">
    <property type="entry name" value="DNA helicase RuvA subunit, C-terminal domain"/>
    <property type="match status" value="1"/>
</dbReference>
<feature type="region of interest" description="Disordered" evidence="6">
    <location>
        <begin position="293"/>
        <end position="360"/>
    </location>
</feature>
<evidence type="ECO:0000256" key="2">
    <source>
        <dbReference type="ARBA" id="ARBA00022771"/>
    </source>
</evidence>
<dbReference type="InterPro" id="IPR036443">
    <property type="entry name" value="Znf_RanBP2_sf"/>
</dbReference>
<feature type="region of interest" description="Disordered" evidence="6">
    <location>
        <begin position="223"/>
        <end position="281"/>
    </location>
</feature>
<dbReference type="EnsemblMetazoa" id="XM_003424853">
    <property type="protein sequence ID" value="XP_003424901"/>
    <property type="gene ID" value="LOC100678005"/>
</dbReference>
<dbReference type="GeneID" id="100678005"/>
<feature type="compositionally biased region" description="Pro residues" evidence="6">
    <location>
        <begin position="327"/>
        <end position="337"/>
    </location>
</feature>
<evidence type="ECO:0000256" key="3">
    <source>
        <dbReference type="ARBA" id="ARBA00022833"/>
    </source>
</evidence>
<evidence type="ECO:0000256" key="5">
    <source>
        <dbReference type="SAM" id="Coils"/>
    </source>
</evidence>
<dbReference type="SMART" id="SM00546">
    <property type="entry name" value="CUE"/>
    <property type="match status" value="1"/>
</dbReference>
<feature type="region of interest" description="Disordered" evidence="6">
    <location>
        <begin position="45"/>
        <end position="76"/>
    </location>
</feature>
<dbReference type="RefSeq" id="XP_032452302.1">
    <property type="nucleotide sequence ID" value="XM_032596411.1"/>
</dbReference>
<keyword evidence="4 5" id="KW-0175">Coiled coil</keyword>
<feature type="domain" description="RanBP2-type" evidence="7">
    <location>
        <begin position="589"/>
        <end position="608"/>
    </location>
</feature>
<dbReference type="CTD" id="23118"/>
<organism evidence="8 9">
    <name type="scientific">Nasonia vitripennis</name>
    <name type="common">Parasitic wasp</name>
    <dbReference type="NCBI Taxonomy" id="7425"/>
    <lineage>
        <taxon>Eukaryota</taxon>
        <taxon>Metazoa</taxon>
        <taxon>Ecdysozoa</taxon>
        <taxon>Arthropoda</taxon>
        <taxon>Hexapoda</taxon>
        <taxon>Insecta</taxon>
        <taxon>Pterygota</taxon>
        <taxon>Neoptera</taxon>
        <taxon>Endopterygota</taxon>
        <taxon>Hymenoptera</taxon>
        <taxon>Apocrita</taxon>
        <taxon>Proctotrupomorpha</taxon>
        <taxon>Chalcidoidea</taxon>
        <taxon>Pteromalidae</taxon>
        <taxon>Pteromalinae</taxon>
        <taxon>Nasonia</taxon>
    </lineage>
</organism>
<keyword evidence="1" id="KW-0479">Metal-binding</keyword>
<feature type="compositionally biased region" description="Polar residues" evidence="6">
    <location>
        <begin position="246"/>
        <end position="257"/>
    </location>
</feature>
<dbReference type="OrthoDB" id="6367910at2759"/>
<proteinExistence type="predicted"/>
<dbReference type="PROSITE" id="PS01358">
    <property type="entry name" value="ZF_RANBP2_1"/>
    <property type="match status" value="1"/>
</dbReference>
<dbReference type="PANTHER" id="PTHR46253:SF1">
    <property type="entry name" value="TAB2"/>
    <property type="match status" value="1"/>
</dbReference>
<dbReference type="FunCoup" id="A0A7M7GL22">
    <property type="interactions" value="102"/>
</dbReference>
<dbReference type="InterPro" id="IPR001876">
    <property type="entry name" value="Znf_RanBP2"/>
</dbReference>
<feature type="compositionally biased region" description="Polar residues" evidence="6">
    <location>
        <begin position="394"/>
        <end position="407"/>
    </location>
</feature>
<evidence type="ECO:0000259" key="7">
    <source>
        <dbReference type="PROSITE" id="PS01358"/>
    </source>
</evidence>
<dbReference type="GO" id="GO:0043130">
    <property type="term" value="F:ubiquitin binding"/>
    <property type="evidence" value="ECO:0007669"/>
    <property type="project" value="InterPro"/>
</dbReference>
<dbReference type="RefSeq" id="XP_016837842.1">
    <property type="nucleotide sequence ID" value="XM_016982353.3"/>
</dbReference>
<dbReference type="AlphaFoldDB" id="A0A7M7GL22"/>
<feature type="region of interest" description="Disordered" evidence="6">
    <location>
        <begin position="394"/>
        <end position="435"/>
    </location>
</feature>
<feature type="compositionally biased region" description="Low complexity" evidence="6">
    <location>
        <begin position="264"/>
        <end position="278"/>
    </location>
</feature>
<dbReference type="InterPro" id="IPR003892">
    <property type="entry name" value="CUE"/>
</dbReference>
<evidence type="ECO:0000313" key="8">
    <source>
        <dbReference type="EnsemblMetazoa" id="XP_003424901"/>
    </source>
</evidence>
<reference evidence="8" key="1">
    <citation type="submission" date="2021-01" db="UniProtKB">
        <authorList>
            <consortium name="EnsemblMetazoa"/>
        </authorList>
    </citation>
    <scope>IDENTIFICATION</scope>
</reference>
<dbReference type="GO" id="GO:0008270">
    <property type="term" value="F:zinc ion binding"/>
    <property type="evidence" value="ECO:0007669"/>
    <property type="project" value="UniProtKB-KW"/>
</dbReference>
<feature type="compositionally biased region" description="Low complexity" evidence="6">
    <location>
        <begin position="338"/>
        <end position="350"/>
    </location>
</feature>